<proteinExistence type="predicted"/>
<comment type="caution">
    <text evidence="2">The sequence shown here is derived from an EMBL/GenBank/DDBJ whole genome shotgun (WGS) entry which is preliminary data.</text>
</comment>
<keyword evidence="1" id="KW-0175">Coiled coil</keyword>
<sequence>MKPQHGIPSNVWAITRHGDQRWVADWKATLTCGHQIEVQRNVDWTPEQGLKRSTPARLKEMRLELAKAYAPEPIPDHDRKLLDAGWPELGSYLDCRLCPIVRTVVAYEPLGWLVAPVKQVRARRQKSRREVLQERIRRTERELKQLRKELGDEL</sequence>
<feature type="coiled-coil region" evidence="1">
    <location>
        <begin position="122"/>
        <end position="149"/>
    </location>
</feature>
<gene>
    <name evidence="2" type="ORF">AWC07_13470</name>
</gene>
<name>A0A1X1V8H1_MYCGS</name>
<reference evidence="2 3" key="1">
    <citation type="submission" date="2016-01" db="EMBL/GenBank/DDBJ databases">
        <title>The new phylogeny of the genus Mycobacterium.</title>
        <authorList>
            <person name="Tarcisio F."/>
            <person name="Conor M."/>
            <person name="Antonella G."/>
            <person name="Elisabetta G."/>
            <person name="Giulia F.S."/>
            <person name="Sara T."/>
            <person name="Anna F."/>
            <person name="Clotilde B."/>
            <person name="Roberto B."/>
            <person name="Veronica D.S."/>
            <person name="Fabio R."/>
            <person name="Monica P."/>
            <person name="Olivier J."/>
            <person name="Enrico T."/>
            <person name="Nicola S."/>
        </authorList>
    </citation>
    <scope>NUCLEOTIDE SEQUENCE [LARGE SCALE GENOMIC DNA]</scope>
    <source>
        <strain evidence="2 3">DSM 43505</strain>
    </source>
</reference>
<evidence type="ECO:0000313" key="2">
    <source>
        <dbReference type="EMBL" id="ORV65353.1"/>
    </source>
</evidence>
<keyword evidence="3" id="KW-1185">Reference proteome</keyword>
<dbReference type="AlphaFoldDB" id="A0A1X1V8H1"/>
<accession>A0A1X1V8H1</accession>
<protein>
    <submittedName>
        <fullName evidence="2">Uncharacterized protein</fullName>
    </submittedName>
</protein>
<evidence type="ECO:0000256" key="1">
    <source>
        <dbReference type="SAM" id="Coils"/>
    </source>
</evidence>
<organism evidence="2 3">
    <name type="scientific">Mycobacterium gastri</name>
    <dbReference type="NCBI Taxonomy" id="1777"/>
    <lineage>
        <taxon>Bacteria</taxon>
        <taxon>Bacillati</taxon>
        <taxon>Actinomycetota</taxon>
        <taxon>Actinomycetes</taxon>
        <taxon>Mycobacteriales</taxon>
        <taxon>Mycobacteriaceae</taxon>
        <taxon>Mycobacterium</taxon>
    </lineage>
</organism>
<evidence type="ECO:0000313" key="3">
    <source>
        <dbReference type="Proteomes" id="UP000193738"/>
    </source>
</evidence>
<dbReference type="EMBL" id="LQOX01000124">
    <property type="protein sequence ID" value="ORV65353.1"/>
    <property type="molecule type" value="Genomic_DNA"/>
</dbReference>
<dbReference type="Proteomes" id="UP000193738">
    <property type="component" value="Unassembled WGS sequence"/>
</dbReference>